<feature type="region of interest" description="Disordered" evidence="1">
    <location>
        <begin position="135"/>
        <end position="166"/>
    </location>
</feature>
<evidence type="ECO:0000313" key="2">
    <source>
        <dbReference type="EMBL" id="RUP42790.1"/>
    </source>
</evidence>
<keyword evidence="3" id="KW-1185">Reference proteome</keyword>
<organism evidence="2 3">
    <name type="scientific">Jimgerdemannia flammicorona</name>
    <dbReference type="NCBI Taxonomy" id="994334"/>
    <lineage>
        <taxon>Eukaryota</taxon>
        <taxon>Fungi</taxon>
        <taxon>Fungi incertae sedis</taxon>
        <taxon>Mucoromycota</taxon>
        <taxon>Mucoromycotina</taxon>
        <taxon>Endogonomycetes</taxon>
        <taxon>Endogonales</taxon>
        <taxon>Endogonaceae</taxon>
        <taxon>Jimgerdemannia</taxon>
    </lineage>
</organism>
<accession>A0A433CVY6</accession>
<dbReference type="AlphaFoldDB" id="A0A433CVY6"/>
<name>A0A433CVY6_9FUNG</name>
<reference evidence="2 3" key="1">
    <citation type="journal article" date="2018" name="New Phytol.">
        <title>Phylogenomics of Endogonaceae and evolution of mycorrhizas within Mucoromycota.</title>
        <authorList>
            <person name="Chang Y."/>
            <person name="Desiro A."/>
            <person name="Na H."/>
            <person name="Sandor L."/>
            <person name="Lipzen A."/>
            <person name="Clum A."/>
            <person name="Barry K."/>
            <person name="Grigoriev I.V."/>
            <person name="Martin F.M."/>
            <person name="Stajich J.E."/>
            <person name="Smith M.E."/>
            <person name="Bonito G."/>
            <person name="Spatafora J.W."/>
        </authorList>
    </citation>
    <scope>NUCLEOTIDE SEQUENCE [LARGE SCALE GENOMIC DNA]</scope>
    <source>
        <strain evidence="2 3">GMNB39</strain>
    </source>
</reference>
<feature type="region of interest" description="Disordered" evidence="1">
    <location>
        <begin position="78"/>
        <end position="104"/>
    </location>
</feature>
<feature type="compositionally biased region" description="Basic and acidic residues" evidence="1">
    <location>
        <begin position="135"/>
        <end position="151"/>
    </location>
</feature>
<comment type="caution">
    <text evidence="2">The sequence shown here is derived from an EMBL/GenBank/DDBJ whole genome shotgun (WGS) entry which is preliminary data.</text>
</comment>
<evidence type="ECO:0000256" key="1">
    <source>
        <dbReference type="SAM" id="MobiDB-lite"/>
    </source>
</evidence>
<gene>
    <name evidence="2" type="ORF">BC936DRAFT_138085</name>
</gene>
<proteinExistence type="predicted"/>
<dbReference type="EMBL" id="RBNI01012424">
    <property type="protein sequence ID" value="RUP42790.1"/>
    <property type="molecule type" value="Genomic_DNA"/>
</dbReference>
<protein>
    <submittedName>
        <fullName evidence="2">Uncharacterized protein</fullName>
    </submittedName>
</protein>
<dbReference type="Proteomes" id="UP000268093">
    <property type="component" value="Unassembled WGS sequence"/>
</dbReference>
<sequence>MTTTAERGEIHDDNRRGGRIKLTRVKVVNYKILLYSEVDFEEDERPKRKSMYCIVDNMSARVERNAERKTVEEVPSVLRGGLEEVEPTGGKKHAGRKAKEEVGPLHFEELEEGEMARGQSKYFMVDNINVHAERKAKEEVGPAFREVETREKRRRGSHSALQRGAG</sequence>
<evidence type="ECO:0000313" key="3">
    <source>
        <dbReference type="Proteomes" id="UP000268093"/>
    </source>
</evidence>